<dbReference type="OrthoDB" id="674948at2759"/>
<feature type="compositionally biased region" description="Polar residues" evidence="7">
    <location>
        <begin position="387"/>
        <end position="397"/>
    </location>
</feature>
<dbReference type="AlphaFoldDB" id="A0A9P6B4L8"/>
<dbReference type="EMBL" id="MU128930">
    <property type="protein sequence ID" value="KAF9517623.1"/>
    <property type="molecule type" value="Genomic_DNA"/>
</dbReference>
<dbReference type="PROSITE" id="PS50217">
    <property type="entry name" value="BZIP"/>
    <property type="match status" value="1"/>
</dbReference>
<evidence type="ECO:0000256" key="6">
    <source>
        <dbReference type="ARBA" id="ARBA00023242"/>
    </source>
</evidence>
<dbReference type="Pfam" id="PF00170">
    <property type="entry name" value="bZIP_1"/>
    <property type="match status" value="1"/>
</dbReference>
<dbReference type="PANTHER" id="PTHR47416:SF8">
    <property type="entry name" value="BASIC-LEUCINE ZIPPER TRANSCRIPTION FACTOR E-RELATED"/>
    <property type="match status" value="1"/>
</dbReference>
<dbReference type="GO" id="GO:0005634">
    <property type="term" value="C:nucleus"/>
    <property type="evidence" value="ECO:0007669"/>
    <property type="project" value="UniProtKB-SubCell"/>
</dbReference>
<name>A0A9P6B4L8_9AGAM</name>
<evidence type="ECO:0000256" key="1">
    <source>
        <dbReference type="ARBA" id="ARBA00004123"/>
    </source>
</evidence>
<dbReference type="InterPro" id="IPR046347">
    <property type="entry name" value="bZIP_sf"/>
</dbReference>
<dbReference type="PANTHER" id="PTHR47416">
    <property type="entry name" value="BASIC-LEUCINE ZIPPER TRANSCRIPTION FACTOR F-RELATED"/>
    <property type="match status" value="1"/>
</dbReference>
<feature type="compositionally biased region" description="Basic and acidic residues" evidence="7">
    <location>
        <begin position="360"/>
        <end position="369"/>
    </location>
</feature>
<keyword evidence="5" id="KW-0804">Transcription</keyword>
<dbReference type="Proteomes" id="UP000886523">
    <property type="component" value="Unassembled WGS sequence"/>
</dbReference>
<feature type="compositionally biased region" description="Basic and acidic residues" evidence="7">
    <location>
        <begin position="172"/>
        <end position="198"/>
    </location>
</feature>
<dbReference type="CDD" id="cd14812">
    <property type="entry name" value="bZIP_u3"/>
    <property type="match status" value="1"/>
</dbReference>
<organism evidence="9 10">
    <name type="scientific">Hydnum rufescens UP504</name>
    <dbReference type="NCBI Taxonomy" id="1448309"/>
    <lineage>
        <taxon>Eukaryota</taxon>
        <taxon>Fungi</taxon>
        <taxon>Dikarya</taxon>
        <taxon>Basidiomycota</taxon>
        <taxon>Agaricomycotina</taxon>
        <taxon>Agaricomycetes</taxon>
        <taxon>Cantharellales</taxon>
        <taxon>Hydnaceae</taxon>
        <taxon>Hydnum</taxon>
    </lineage>
</organism>
<evidence type="ECO:0000256" key="2">
    <source>
        <dbReference type="ARBA" id="ARBA00007163"/>
    </source>
</evidence>
<evidence type="ECO:0000256" key="5">
    <source>
        <dbReference type="ARBA" id="ARBA00023163"/>
    </source>
</evidence>
<feature type="region of interest" description="Disordered" evidence="7">
    <location>
        <begin position="331"/>
        <end position="405"/>
    </location>
</feature>
<keyword evidence="3" id="KW-0805">Transcription regulation</keyword>
<protein>
    <recommendedName>
        <fullName evidence="8">BZIP domain-containing protein</fullName>
    </recommendedName>
</protein>
<dbReference type="InterPro" id="IPR004827">
    <property type="entry name" value="bZIP"/>
</dbReference>
<feature type="compositionally biased region" description="Polar residues" evidence="7">
    <location>
        <begin position="346"/>
        <end position="356"/>
    </location>
</feature>
<keyword evidence="10" id="KW-1185">Reference proteome</keyword>
<keyword evidence="6" id="KW-0539">Nucleus</keyword>
<keyword evidence="4" id="KW-0238">DNA-binding</keyword>
<evidence type="ECO:0000256" key="3">
    <source>
        <dbReference type="ARBA" id="ARBA00023015"/>
    </source>
</evidence>
<evidence type="ECO:0000256" key="4">
    <source>
        <dbReference type="ARBA" id="ARBA00023125"/>
    </source>
</evidence>
<feature type="compositionally biased region" description="Low complexity" evidence="7">
    <location>
        <begin position="370"/>
        <end position="381"/>
    </location>
</feature>
<feature type="region of interest" description="Disordered" evidence="7">
    <location>
        <begin position="169"/>
        <end position="198"/>
    </location>
</feature>
<evidence type="ECO:0000259" key="8">
    <source>
        <dbReference type="PROSITE" id="PS50217"/>
    </source>
</evidence>
<dbReference type="SMART" id="SM00338">
    <property type="entry name" value="BRLZ"/>
    <property type="match status" value="1"/>
</dbReference>
<evidence type="ECO:0000313" key="10">
    <source>
        <dbReference type="Proteomes" id="UP000886523"/>
    </source>
</evidence>
<feature type="region of interest" description="Disordered" evidence="7">
    <location>
        <begin position="1"/>
        <end position="72"/>
    </location>
</feature>
<comment type="caution">
    <text evidence="9">The sequence shown here is derived from an EMBL/GenBank/DDBJ whole genome shotgun (WGS) entry which is preliminary data.</text>
</comment>
<comment type="subcellular location">
    <subcellularLocation>
        <location evidence="1">Nucleus</location>
    </subcellularLocation>
</comment>
<reference evidence="9" key="1">
    <citation type="journal article" date="2020" name="Nat. Commun.">
        <title>Large-scale genome sequencing of mycorrhizal fungi provides insights into the early evolution of symbiotic traits.</title>
        <authorList>
            <person name="Miyauchi S."/>
            <person name="Kiss E."/>
            <person name="Kuo A."/>
            <person name="Drula E."/>
            <person name="Kohler A."/>
            <person name="Sanchez-Garcia M."/>
            <person name="Morin E."/>
            <person name="Andreopoulos B."/>
            <person name="Barry K.W."/>
            <person name="Bonito G."/>
            <person name="Buee M."/>
            <person name="Carver A."/>
            <person name="Chen C."/>
            <person name="Cichocki N."/>
            <person name="Clum A."/>
            <person name="Culley D."/>
            <person name="Crous P.W."/>
            <person name="Fauchery L."/>
            <person name="Girlanda M."/>
            <person name="Hayes R.D."/>
            <person name="Keri Z."/>
            <person name="LaButti K."/>
            <person name="Lipzen A."/>
            <person name="Lombard V."/>
            <person name="Magnuson J."/>
            <person name="Maillard F."/>
            <person name="Murat C."/>
            <person name="Nolan M."/>
            <person name="Ohm R.A."/>
            <person name="Pangilinan J."/>
            <person name="Pereira M.F."/>
            <person name="Perotto S."/>
            <person name="Peter M."/>
            <person name="Pfister S."/>
            <person name="Riley R."/>
            <person name="Sitrit Y."/>
            <person name="Stielow J.B."/>
            <person name="Szollosi G."/>
            <person name="Zifcakova L."/>
            <person name="Stursova M."/>
            <person name="Spatafora J.W."/>
            <person name="Tedersoo L."/>
            <person name="Vaario L.M."/>
            <person name="Yamada A."/>
            <person name="Yan M."/>
            <person name="Wang P."/>
            <person name="Xu J."/>
            <person name="Bruns T."/>
            <person name="Baldrian P."/>
            <person name="Vilgalys R."/>
            <person name="Dunand C."/>
            <person name="Henrissat B."/>
            <person name="Grigoriev I.V."/>
            <person name="Hibbett D."/>
            <person name="Nagy L.G."/>
            <person name="Martin F.M."/>
        </authorList>
    </citation>
    <scope>NUCLEOTIDE SEQUENCE</scope>
    <source>
        <strain evidence="9">UP504</strain>
    </source>
</reference>
<evidence type="ECO:0000313" key="9">
    <source>
        <dbReference type="EMBL" id="KAF9517623.1"/>
    </source>
</evidence>
<comment type="similarity">
    <text evidence="2">Belongs to the bZIP family.</text>
</comment>
<dbReference type="SUPFAM" id="SSF57959">
    <property type="entry name" value="Leucine zipper domain"/>
    <property type="match status" value="1"/>
</dbReference>
<sequence length="529" mass="56348">MDYVPLLHHKYYPDAPRKRGASLTPPPSAPATKSRETSAAPPPPKRPRAAPSGPISTKDWVPPDVSGLGKREARLVKNRAAAFLSRQRKREEFEQMEIRVQELETENARLRQSSSTGDDEAPDLRTQLDRSLERERTLEAQVRSLQAALLEANTSATVVAPVINIEDDVEDNDAHSSHRNARESNSVKEKEKDKEKSHSSVAFMALIFSLSLLSTGGDNAPTPTGSSCQPSGFSFSPLALPSPSSLLFSSRSPLDFSMDAHLGKSGLEEEALLNYTPHKYTYDCDGLLDLGHVGPDDHLGLDSPAGLGLGIGTGMDVGIGSISLGHHACTTRSPSTSLLRSPSSTGVTAPSDTKSPIKQVEIEIRRQSDSSDVPSDTVSFDLRVRRPQSSGDTSDSDANCEKEKTVVVRVRRSPASVTSPSSLALFTDRDEEVCSSRLSRTASPVPSLSSSTCASSSVSASPWMASSVLSGSPTKSMGQITVQLKQALDSSGDSVGIDLASVFGLGPGGPRLFGIDDDESIGSWEIVAV</sequence>
<dbReference type="Gene3D" id="1.20.5.170">
    <property type="match status" value="1"/>
</dbReference>
<dbReference type="GO" id="GO:0003700">
    <property type="term" value="F:DNA-binding transcription factor activity"/>
    <property type="evidence" value="ECO:0007669"/>
    <property type="project" value="InterPro"/>
</dbReference>
<gene>
    <name evidence="9" type="ORF">BS47DRAFT_1339158</name>
</gene>
<feature type="domain" description="BZIP" evidence="8">
    <location>
        <begin position="70"/>
        <end position="131"/>
    </location>
</feature>
<accession>A0A9P6B4L8</accession>
<proteinExistence type="inferred from homology"/>
<dbReference type="GO" id="GO:0003677">
    <property type="term" value="F:DNA binding"/>
    <property type="evidence" value="ECO:0007669"/>
    <property type="project" value="UniProtKB-KW"/>
</dbReference>
<feature type="region of interest" description="Disordered" evidence="7">
    <location>
        <begin position="105"/>
        <end position="124"/>
    </location>
</feature>
<feature type="compositionally biased region" description="Low complexity" evidence="7">
    <location>
        <begin position="331"/>
        <end position="345"/>
    </location>
</feature>
<evidence type="ECO:0000256" key="7">
    <source>
        <dbReference type="SAM" id="MobiDB-lite"/>
    </source>
</evidence>